<dbReference type="Pfam" id="PF04224">
    <property type="entry name" value="DUF417"/>
    <property type="match status" value="1"/>
</dbReference>
<accession>A0A1H0DFY7</accession>
<feature type="transmembrane region" description="Helical" evidence="1">
    <location>
        <begin position="25"/>
        <end position="47"/>
    </location>
</feature>
<keyword evidence="1" id="KW-1133">Transmembrane helix</keyword>
<feature type="transmembrane region" description="Helical" evidence="1">
    <location>
        <begin position="79"/>
        <end position="99"/>
    </location>
</feature>
<dbReference type="OrthoDB" id="1118972at2"/>
<dbReference type="Proteomes" id="UP000198793">
    <property type="component" value="Unassembled WGS sequence"/>
</dbReference>
<dbReference type="PANTHER" id="PTHR40106:SF1">
    <property type="entry name" value="INNER MEMBRANE PROTEIN RCLC"/>
    <property type="match status" value="1"/>
</dbReference>
<evidence type="ECO:0000313" key="2">
    <source>
        <dbReference type="EMBL" id="SDN68916.1"/>
    </source>
</evidence>
<keyword evidence="1" id="KW-0472">Membrane</keyword>
<dbReference type="EMBL" id="FNIT01000001">
    <property type="protein sequence ID" value="SDN68916.1"/>
    <property type="molecule type" value="Genomic_DNA"/>
</dbReference>
<keyword evidence="3" id="KW-1185">Reference proteome</keyword>
<protein>
    <submittedName>
        <fullName evidence="2">Uncharacterized membrane protein YkgB</fullName>
    </submittedName>
</protein>
<dbReference type="STRING" id="1166073.SAMN05192530_101756"/>
<proteinExistence type="predicted"/>
<dbReference type="RefSeq" id="WP_090668954.1">
    <property type="nucleotide sequence ID" value="NZ_FNIT01000001.1"/>
</dbReference>
<keyword evidence="1" id="KW-0812">Transmembrane</keyword>
<sequence length="174" mass="18353">MRSRLPALADRALLMLTRRIPAPRIVALGRGIAGAGVVLPLGLIGLVKFTQFEVDALRPLITATPWLAWLYPALGERGAAALLGIVEIATAALLTLSIWSPRAGLIGGSLAVLTFATTVSIMLAIPIWEEAAGGFPWINATGQFLLKDVALLGISLVVVGNSLARLTTDRRPRS</sequence>
<dbReference type="GO" id="GO:0005886">
    <property type="term" value="C:plasma membrane"/>
    <property type="evidence" value="ECO:0007669"/>
    <property type="project" value="TreeGrafter"/>
</dbReference>
<dbReference type="InterPro" id="IPR007339">
    <property type="entry name" value="RclC-like"/>
</dbReference>
<organism evidence="2 3">
    <name type="scientific">Aureimonas jatrophae</name>
    <dbReference type="NCBI Taxonomy" id="1166073"/>
    <lineage>
        <taxon>Bacteria</taxon>
        <taxon>Pseudomonadati</taxon>
        <taxon>Pseudomonadota</taxon>
        <taxon>Alphaproteobacteria</taxon>
        <taxon>Hyphomicrobiales</taxon>
        <taxon>Aurantimonadaceae</taxon>
        <taxon>Aureimonas</taxon>
    </lineage>
</organism>
<feature type="transmembrane region" description="Helical" evidence="1">
    <location>
        <begin position="144"/>
        <end position="164"/>
    </location>
</feature>
<evidence type="ECO:0000313" key="3">
    <source>
        <dbReference type="Proteomes" id="UP000198793"/>
    </source>
</evidence>
<dbReference type="GO" id="GO:1901530">
    <property type="term" value="P:response to hypochlorite"/>
    <property type="evidence" value="ECO:0007669"/>
    <property type="project" value="TreeGrafter"/>
</dbReference>
<dbReference type="AlphaFoldDB" id="A0A1H0DFY7"/>
<dbReference type="PANTHER" id="PTHR40106">
    <property type="entry name" value="INNER MEMBRANE PROTEIN RCLC"/>
    <property type="match status" value="1"/>
</dbReference>
<gene>
    <name evidence="2" type="ORF">SAMN05192530_101756</name>
</gene>
<evidence type="ECO:0000256" key="1">
    <source>
        <dbReference type="SAM" id="Phobius"/>
    </source>
</evidence>
<name>A0A1H0DFY7_9HYPH</name>
<feature type="transmembrane region" description="Helical" evidence="1">
    <location>
        <begin position="106"/>
        <end position="128"/>
    </location>
</feature>
<reference evidence="2 3" key="1">
    <citation type="submission" date="2016-10" db="EMBL/GenBank/DDBJ databases">
        <authorList>
            <person name="de Groot N.N."/>
        </authorList>
    </citation>
    <scope>NUCLEOTIDE SEQUENCE [LARGE SCALE GENOMIC DNA]</scope>
    <source>
        <strain evidence="3">L7-484,KACC 16230,DSM 25025</strain>
    </source>
</reference>